<gene>
    <name evidence="2" type="ORF">SKAU_G00101240</name>
</gene>
<evidence type="ECO:0000256" key="1">
    <source>
        <dbReference type="SAM" id="MobiDB-lite"/>
    </source>
</evidence>
<keyword evidence="3" id="KW-1185">Reference proteome</keyword>
<comment type="caution">
    <text evidence="2">The sequence shown here is derived from an EMBL/GenBank/DDBJ whole genome shotgun (WGS) entry which is preliminary data.</text>
</comment>
<proteinExistence type="predicted"/>
<accession>A0A9Q1J7F6</accession>
<evidence type="ECO:0000313" key="2">
    <source>
        <dbReference type="EMBL" id="KAJ8370096.1"/>
    </source>
</evidence>
<organism evidence="2 3">
    <name type="scientific">Synaphobranchus kaupii</name>
    <name type="common">Kaup's arrowtooth eel</name>
    <dbReference type="NCBI Taxonomy" id="118154"/>
    <lineage>
        <taxon>Eukaryota</taxon>
        <taxon>Metazoa</taxon>
        <taxon>Chordata</taxon>
        <taxon>Craniata</taxon>
        <taxon>Vertebrata</taxon>
        <taxon>Euteleostomi</taxon>
        <taxon>Actinopterygii</taxon>
        <taxon>Neopterygii</taxon>
        <taxon>Teleostei</taxon>
        <taxon>Anguilliformes</taxon>
        <taxon>Synaphobranchidae</taxon>
        <taxon>Synaphobranchus</taxon>
    </lineage>
</organism>
<sequence length="82" mass="8876">MREPHSRGLACPMQAFRNTKMGGILTLPFPAAPAPLQFRSPPRNRGLVLSKWGPPRLGSEVTRPDSETPTLSPVSEGHFGGK</sequence>
<dbReference type="EMBL" id="JAINUF010000003">
    <property type="protein sequence ID" value="KAJ8370096.1"/>
    <property type="molecule type" value="Genomic_DNA"/>
</dbReference>
<protein>
    <submittedName>
        <fullName evidence="2">Uncharacterized protein</fullName>
    </submittedName>
</protein>
<dbReference type="AlphaFoldDB" id="A0A9Q1J7F6"/>
<reference evidence="2" key="1">
    <citation type="journal article" date="2023" name="Science">
        <title>Genome structures resolve the early diversification of teleost fishes.</title>
        <authorList>
            <person name="Parey E."/>
            <person name="Louis A."/>
            <person name="Montfort J."/>
            <person name="Bouchez O."/>
            <person name="Roques C."/>
            <person name="Iampietro C."/>
            <person name="Lluch J."/>
            <person name="Castinel A."/>
            <person name="Donnadieu C."/>
            <person name="Desvignes T."/>
            <person name="Floi Bucao C."/>
            <person name="Jouanno E."/>
            <person name="Wen M."/>
            <person name="Mejri S."/>
            <person name="Dirks R."/>
            <person name="Jansen H."/>
            <person name="Henkel C."/>
            <person name="Chen W.J."/>
            <person name="Zahm M."/>
            <person name="Cabau C."/>
            <person name="Klopp C."/>
            <person name="Thompson A.W."/>
            <person name="Robinson-Rechavi M."/>
            <person name="Braasch I."/>
            <person name="Lecointre G."/>
            <person name="Bobe J."/>
            <person name="Postlethwait J.H."/>
            <person name="Berthelot C."/>
            <person name="Roest Crollius H."/>
            <person name="Guiguen Y."/>
        </authorList>
    </citation>
    <scope>NUCLEOTIDE SEQUENCE</scope>
    <source>
        <strain evidence="2">WJC10195</strain>
    </source>
</reference>
<feature type="region of interest" description="Disordered" evidence="1">
    <location>
        <begin position="30"/>
        <end position="82"/>
    </location>
</feature>
<evidence type="ECO:0000313" key="3">
    <source>
        <dbReference type="Proteomes" id="UP001152622"/>
    </source>
</evidence>
<name>A0A9Q1J7F6_SYNKA</name>
<dbReference type="Proteomes" id="UP001152622">
    <property type="component" value="Chromosome 3"/>
</dbReference>